<dbReference type="InterPro" id="IPR052023">
    <property type="entry name" value="Histidine_kinase_KdpD"/>
</dbReference>
<keyword evidence="1" id="KW-0808">Transferase</keyword>
<accession>A0A3M8QNZ2</accession>
<dbReference type="PANTHER" id="PTHR45569">
    <property type="entry name" value="SENSOR PROTEIN KDPD"/>
    <property type="match status" value="1"/>
</dbReference>
<dbReference type="InterPro" id="IPR027417">
    <property type="entry name" value="P-loop_NTPase"/>
</dbReference>
<feature type="domain" description="Signal transduction histidine kinase osmosensitive K+ channel sensor N-terminal" evidence="4">
    <location>
        <begin position="26"/>
        <end position="106"/>
    </location>
</feature>
<name>A0A3M8QNZ2_9PROT</name>
<dbReference type="PANTHER" id="PTHR45569:SF1">
    <property type="entry name" value="SENSOR PROTEIN KDPD"/>
    <property type="match status" value="1"/>
</dbReference>
<gene>
    <name evidence="5" type="ORF">EC580_13660</name>
</gene>
<organism evidence="5">
    <name type="scientific">Acidithiobacillus sulfuriphilus</name>
    <dbReference type="NCBI Taxonomy" id="1867749"/>
    <lineage>
        <taxon>Bacteria</taxon>
        <taxon>Pseudomonadati</taxon>
        <taxon>Pseudomonadota</taxon>
        <taxon>Acidithiobacillia</taxon>
        <taxon>Acidithiobacillales</taxon>
        <taxon>Acidithiobacillaceae</taxon>
        <taxon>Acidithiobacillus</taxon>
    </lineage>
</organism>
<dbReference type="InterPro" id="IPR003852">
    <property type="entry name" value="Sig_transdc_His_kinase_KdpD_N"/>
</dbReference>
<dbReference type="EMBL" id="RIZI01000193">
    <property type="protein sequence ID" value="RNF57993.1"/>
    <property type="molecule type" value="Genomic_DNA"/>
</dbReference>
<dbReference type="GO" id="GO:0005886">
    <property type="term" value="C:plasma membrane"/>
    <property type="evidence" value="ECO:0007669"/>
    <property type="project" value="TreeGrafter"/>
</dbReference>
<dbReference type="OrthoDB" id="9806130at2"/>
<keyword evidence="3" id="KW-0902">Two-component regulatory system</keyword>
<evidence type="ECO:0000256" key="1">
    <source>
        <dbReference type="ARBA" id="ARBA00022679"/>
    </source>
</evidence>
<reference evidence="5" key="1">
    <citation type="submission" date="2018-10" db="EMBL/GenBank/DDBJ databases">
        <title>Acidithiobacillus sulfuriphilus sp. nov.: an extremely acidophilic sulfur-oxidizing chemolithotroph isolated from a neutral pH environment.</title>
        <authorList>
            <person name="Falagan C."/>
            <person name="Moya-Beltran A."/>
            <person name="Quatrini R."/>
            <person name="Johnson D.B."/>
        </authorList>
    </citation>
    <scope>NUCLEOTIDE SEQUENCE [LARGE SCALE GENOMIC DNA]</scope>
    <source>
        <strain evidence="5">CJ-2</strain>
    </source>
</reference>
<proteinExistence type="predicted"/>
<dbReference type="GO" id="GO:0000155">
    <property type="term" value="F:phosphorelay sensor kinase activity"/>
    <property type="evidence" value="ECO:0007669"/>
    <property type="project" value="InterPro"/>
</dbReference>
<dbReference type="RefSeq" id="WP_123105967.1">
    <property type="nucleotide sequence ID" value="NZ_CP127527.1"/>
</dbReference>
<dbReference type="Pfam" id="PF02702">
    <property type="entry name" value="KdpD"/>
    <property type="match status" value="1"/>
</dbReference>
<keyword evidence="2" id="KW-0418">Kinase</keyword>
<evidence type="ECO:0000313" key="5">
    <source>
        <dbReference type="EMBL" id="RNF57993.1"/>
    </source>
</evidence>
<sequence>MSREEGRPDPDALLAQVQAEERSQERGRLKIFFGSAPGVGKTYAMLRYGQQEMAKGTDAVVGIVETHQRSETQALADSLPFLAQRRIPYNNIILQDFDLDAALERRH</sequence>
<comment type="caution">
    <text evidence="5">The sequence shown here is derived from an EMBL/GenBank/DDBJ whole genome shotgun (WGS) entry which is preliminary data.</text>
</comment>
<evidence type="ECO:0000256" key="3">
    <source>
        <dbReference type="ARBA" id="ARBA00023012"/>
    </source>
</evidence>
<dbReference type="Gene3D" id="3.40.50.300">
    <property type="entry name" value="P-loop containing nucleotide triphosphate hydrolases"/>
    <property type="match status" value="1"/>
</dbReference>
<protein>
    <recommendedName>
        <fullName evidence="4">Signal transduction histidine kinase osmosensitive K+ channel sensor N-terminal domain-containing protein</fullName>
    </recommendedName>
</protein>
<dbReference type="AlphaFoldDB" id="A0A3M8QNZ2"/>
<evidence type="ECO:0000256" key="2">
    <source>
        <dbReference type="ARBA" id="ARBA00022777"/>
    </source>
</evidence>
<evidence type="ECO:0000259" key="4">
    <source>
        <dbReference type="Pfam" id="PF02702"/>
    </source>
</evidence>